<evidence type="ECO:0000313" key="2">
    <source>
        <dbReference type="EMBL" id="KAG2865506.1"/>
    </source>
</evidence>
<evidence type="ECO:0000313" key="8">
    <source>
        <dbReference type="Proteomes" id="UP000251314"/>
    </source>
</evidence>
<evidence type="ECO:0000313" key="4">
    <source>
        <dbReference type="EMBL" id="KAG2951440.1"/>
    </source>
</evidence>
<dbReference type="EMBL" id="RCMK01000052">
    <property type="protein sequence ID" value="KAG2951440.1"/>
    <property type="molecule type" value="Genomic_DNA"/>
</dbReference>
<dbReference type="EMBL" id="RCML01000049">
    <property type="protein sequence ID" value="KAG2995376.1"/>
    <property type="molecule type" value="Genomic_DNA"/>
</dbReference>
<dbReference type="EMBL" id="RCMV01002625">
    <property type="protein sequence ID" value="KAG3201974.1"/>
    <property type="molecule type" value="Genomic_DNA"/>
</dbReference>
<dbReference type="EMBL" id="MJFZ01000095">
    <property type="protein sequence ID" value="RAW38168.1"/>
    <property type="molecule type" value="Genomic_DNA"/>
</dbReference>
<comment type="caution">
    <text evidence="7">The sequence shown here is derived from an EMBL/GenBank/DDBJ whole genome shotgun (WGS) entry which is preliminary data.</text>
</comment>
<dbReference type="Proteomes" id="UP000251314">
    <property type="component" value="Unassembled WGS sequence"/>
</dbReference>
<dbReference type="AlphaFoldDB" id="A0A329SR23"/>
<evidence type="ECO:0000313" key="7">
    <source>
        <dbReference type="EMBL" id="RAW38168.1"/>
    </source>
</evidence>
<evidence type="ECO:0000313" key="6">
    <source>
        <dbReference type="EMBL" id="KAG3201974.1"/>
    </source>
</evidence>
<accession>A0A329SR23</accession>
<dbReference type="Proteomes" id="UP000760860">
    <property type="component" value="Unassembled WGS sequence"/>
</dbReference>
<dbReference type="EMBL" id="RCMI01000049">
    <property type="protein sequence ID" value="KAG2939465.1"/>
    <property type="molecule type" value="Genomic_DNA"/>
</dbReference>
<protein>
    <submittedName>
        <fullName evidence="7">Uncharacterized protein</fullName>
    </submittedName>
</protein>
<keyword evidence="8" id="KW-1185">Reference proteome</keyword>
<dbReference type="Proteomes" id="UP000774804">
    <property type="component" value="Unassembled WGS sequence"/>
</dbReference>
<organism evidence="7 8">
    <name type="scientific">Phytophthora cactorum</name>
    <dbReference type="NCBI Taxonomy" id="29920"/>
    <lineage>
        <taxon>Eukaryota</taxon>
        <taxon>Sar</taxon>
        <taxon>Stramenopiles</taxon>
        <taxon>Oomycota</taxon>
        <taxon>Peronosporomycetes</taxon>
        <taxon>Peronosporales</taxon>
        <taxon>Peronosporaceae</taxon>
        <taxon>Phytophthora</taxon>
    </lineage>
</organism>
<evidence type="ECO:0000256" key="1">
    <source>
        <dbReference type="SAM" id="MobiDB-lite"/>
    </source>
</evidence>
<proteinExistence type="predicted"/>
<feature type="region of interest" description="Disordered" evidence="1">
    <location>
        <begin position="23"/>
        <end position="76"/>
    </location>
</feature>
<gene>
    <name evidence="7" type="ORF">PC110_g5606</name>
    <name evidence="2" type="ORF">PC113_g3642</name>
    <name evidence="3" type="ORF">PC115_g3056</name>
    <name evidence="4" type="ORF">PC117_g3572</name>
    <name evidence="5" type="ORF">PC118_g3003</name>
    <name evidence="6" type="ORF">PC129_g23378</name>
</gene>
<dbReference type="VEuPathDB" id="FungiDB:PC110_g5606"/>
<name>A0A329SR23_9STRA</name>
<evidence type="ECO:0000313" key="5">
    <source>
        <dbReference type="EMBL" id="KAG2995376.1"/>
    </source>
</evidence>
<dbReference type="Proteomes" id="UP000736787">
    <property type="component" value="Unassembled WGS sequence"/>
</dbReference>
<evidence type="ECO:0000313" key="3">
    <source>
        <dbReference type="EMBL" id="KAG2939465.1"/>
    </source>
</evidence>
<dbReference type="Proteomes" id="UP000735874">
    <property type="component" value="Unassembled WGS sequence"/>
</dbReference>
<reference evidence="2" key="2">
    <citation type="submission" date="2018-10" db="EMBL/GenBank/DDBJ databases">
        <title>Effector identification in a new, highly contiguous assembly of the strawberry crown rot pathogen Phytophthora cactorum.</title>
        <authorList>
            <person name="Armitage A.D."/>
            <person name="Nellist C.F."/>
            <person name="Bates H."/>
            <person name="Vickerstaff R.J."/>
            <person name="Harrison R.J."/>
        </authorList>
    </citation>
    <scope>NUCLEOTIDE SEQUENCE</scope>
    <source>
        <strain evidence="2">15-7</strain>
        <strain evidence="3">4032</strain>
        <strain evidence="4">4040</strain>
        <strain evidence="5">P415</strain>
        <strain evidence="6">P421</strain>
    </source>
</reference>
<dbReference type="OrthoDB" id="121152at2759"/>
<sequence length="76" mass="7653">MCNTFGVDSGKLIEAADEDAGLEVHGEGVGGSGLGVHGDAGTDEHGSLTRPQTAMIDTSGEASAKVSVDSEVHRQT</sequence>
<reference evidence="7 8" key="1">
    <citation type="submission" date="2018-01" db="EMBL/GenBank/DDBJ databases">
        <title>Draft genome of the strawberry crown rot pathogen Phytophthora cactorum.</title>
        <authorList>
            <person name="Armitage A.D."/>
            <person name="Lysoe E."/>
            <person name="Nellist C.F."/>
            <person name="Harrison R.J."/>
            <person name="Brurberg M.B."/>
        </authorList>
    </citation>
    <scope>NUCLEOTIDE SEQUENCE [LARGE SCALE GENOMIC DNA]</scope>
    <source>
        <strain evidence="7 8">10300</strain>
    </source>
</reference>
<dbReference type="EMBL" id="RCMG01000057">
    <property type="protein sequence ID" value="KAG2865506.1"/>
    <property type="molecule type" value="Genomic_DNA"/>
</dbReference>
<feature type="compositionally biased region" description="Gly residues" evidence="1">
    <location>
        <begin position="27"/>
        <end position="38"/>
    </location>
</feature>
<dbReference type="Proteomes" id="UP000697107">
    <property type="component" value="Unassembled WGS sequence"/>
</dbReference>